<dbReference type="PANTHER" id="PTHR14269">
    <property type="entry name" value="CDP-DIACYLGLYCEROL--GLYCEROL-3-PHOSPHATE 3-PHOSPHATIDYLTRANSFERASE-RELATED"/>
    <property type="match status" value="1"/>
</dbReference>
<dbReference type="InterPro" id="IPR048254">
    <property type="entry name" value="CDP_ALCOHOL_P_TRANSF_CS"/>
</dbReference>
<comment type="subcellular location">
    <subcellularLocation>
        <location evidence="2">Endomembrane system</location>
        <topology evidence="2">Multi-pass membrane protein</topology>
    </subcellularLocation>
</comment>
<evidence type="ECO:0000256" key="5">
    <source>
        <dbReference type="ARBA" id="ARBA00017171"/>
    </source>
</evidence>
<gene>
    <name evidence="17" type="ORF">Apau_0385</name>
</gene>
<dbReference type="NCBIfam" id="TIGR00473">
    <property type="entry name" value="pssA"/>
    <property type="match status" value="1"/>
</dbReference>
<keyword evidence="9 16" id="KW-1133">Transmembrane helix</keyword>
<sequence length="248" mass="26255">MKKTRTLRKDLPFRKIIPNMITSGNLLCGFLSLVMVYQGHPLPAAWLVAIAVVFDYLDGKVARSLGGSSDFGVELDSLADVVSFGVAPAFLAHSVYIGLDGGLHGALAAAFFALCGALRLARFNVTHVVGPFQGLPIPAAGLSLGAFILAGVPLPAWGAELALVSLGGLMISKVPYGNLKKLRKGNLNRHRAAFLGGFLLLLGVVLKEKAPLAMGGIYVASGLVHLDWGTWLSLCPLEDEEEPLEEEI</sequence>
<evidence type="ECO:0000256" key="11">
    <source>
        <dbReference type="ARBA" id="ARBA00023136"/>
    </source>
</evidence>
<dbReference type="GO" id="GO:0012505">
    <property type="term" value="C:endomembrane system"/>
    <property type="evidence" value="ECO:0007669"/>
    <property type="project" value="UniProtKB-SubCell"/>
</dbReference>
<dbReference type="STRING" id="584708.Apau_0385"/>
<dbReference type="InterPro" id="IPR043130">
    <property type="entry name" value="CDP-OH_PTrfase_TM_dom"/>
</dbReference>
<dbReference type="AlphaFoldDB" id="E3CZ46"/>
<dbReference type="eggNOG" id="COG1183">
    <property type="taxonomic scope" value="Bacteria"/>
</dbReference>
<keyword evidence="6" id="KW-0444">Lipid biosynthesis</keyword>
<evidence type="ECO:0000256" key="2">
    <source>
        <dbReference type="ARBA" id="ARBA00004127"/>
    </source>
</evidence>
<dbReference type="OrthoDB" id="9777147at2"/>
<dbReference type="InterPro" id="IPR050324">
    <property type="entry name" value="CDP-alcohol_PTase-I"/>
</dbReference>
<evidence type="ECO:0000256" key="12">
    <source>
        <dbReference type="ARBA" id="ARBA00023209"/>
    </source>
</evidence>
<evidence type="ECO:0000256" key="14">
    <source>
        <dbReference type="ARBA" id="ARBA00032361"/>
    </source>
</evidence>
<dbReference type="PROSITE" id="PS00379">
    <property type="entry name" value="CDP_ALCOHOL_P_TRANSF"/>
    <property type="match status" value="1"/>
</dbReference>
<comment type="similarity">
    <text evidence="3 15">Belongs to the CDP-alcohol phosphatidyltransferase class-I family.</text>
</comment>
<dbReference type="InterPro" id="IPR000462">
    <property type="entry name" value="CDP-OH_P_trans"/>
</dbReference>
<protein>
    <recommendedName>
        <fullName evidence="5">CDP-diacylglycerol--serine O-phosphatidyltransferase</fullName>
        <ecNumber evidence="4">2.7.8.8</ecNumber>
    </recommendedName>
    <alternativeName>
        <fullName evidence="14">Phosphatidylserine synthase</fullName>
    </alternativeName>
</protein>
<evidence type="ECO:0000256" key="16">
    <source>
        <dbReference type="SAM" id="Phobius"/>
    </source>
</evidence>
<dbReference type="Proteomes" id="UP000005096">
    <property type="component" value="Chromosome"/>
</dbReference>
<dbReference type="HOGENOM" id="CLU_049944_3_0_0"/>
<evidence type="ECO:0000313" key="17">
    <source>
        <dbReference type="EMBL" id="EFQ22819.1"/>
    </source>
</evidence>
<evidence type="ECO:0000256" key="1">
    <source>
        <dbReference type="ARBA" id="ARBA00000287"/>
    </source>
</evidence>
<feature type="transmembrane region" description="Helical" evidence="16">
    <location>
        <begin position="16"/>
        <end position="35"/>
    </location>
</feature>
<dbReference type="RefSeq" id="WP_006299966.1">
    <property type="nucleotide sequence ID" value="NZ_CM001022.1"/>
</dbReference>
<dbReference type="PaxDb" id="584708-Apau_0385"/>
<evidence type="ECO:0000256" key="8">
    <source>
        <dbReference type="ARBA" id="ARBA00022692"/>
    </source>
</evidence>
<dbReference type="PANTHER" id="PTHR14269:SF61">
    <property type="entry name" value="CDP-DIACYLGLYCEROL--SERINE O-PHOSPHATIDYLTRANSFERASE"/>
    <property type="match status" value="1"/>
</dbReference>
<organism evidence="17 18">
    <name type="scientific">Aminomonas paucivorans DSM 12260</name>
    <dbReference type="NCBI Taxonomy" id="584708"/>
    <lineage>
        <taxon>Bacteria</taxon>
        <taxon>Thermotogati</taxon>
        <taxon>Synergistota</taxon>
        <taxon>Synergistia</taxon>
        <taxon>Synergistales</taxon>
        <taxon>Synergistaceae</taxon>
        <taxon>Aminomonas</taxon>
    </lineage>
</organism>
<reference evidence="17 18" key="1">
    <citation type="journal article" date="2010" name="Stand. Genomic Sci.">
        <title>Non-contiguous finished genome sequence of Aminomonas paucivorans type strain (GLU-3).</title>
        <authorList>
            <person name="Pitluck S."/>
            <person name="Yasawong M."/>
            <person name="Held B."/>
            <person name="Lapidus A."/>
            <person name="Nolan M."/>
            <person name="Copeland A."/>
            <person name="Lucas S."/>
            <person name="Del Rio T.G."/>
            <person name="Tice H."/>
            <person name="Cheng J.F."/>
            <person name="Chertkov O."/>
            <person name="Goodwin L."/>
            <person name="Tapia R."/>
            <person name="Han C."/>
            <person name="Liolios K."/>
            <person name="Ivanova N."/>
            <person name="Mavromatis K."/>
            <person name="Ovchinnikova G."/>
            <person name="Pati A."/>
            <person name="Chen A."/>
            <person name="Palaniappan K."/>
            <person name="Land M."/>
            <person name="Hauser L."/>
            <person name="Chang Y.J."/>
            <person name="Jeffries C.D."/>
            <person name="Pukall R."/>
            <person name="Spring S."/>
            <person name="Rohde M."/>
            <person name="Sikorski J."/>
            <person name="Goker M."/>
            <person name="Woyke T."/>
            <person name="Bristow J."/>
            <person name="Eisen J.A."/>
            <person name="Markowitz V."/>
            <person name="Hugenholtz P."/>
            <person name="Kyrpides N.C."/>
            <person name="Klenk H.P."/>
        </authorList>
    </citation>
    <scope>NUCLEOTIDE SEQUENCE [LARGE SCALE GENOMIC DNA]</scope>
    <source>
        <strain evidence="17 18">DSM 12260</strain>
    </source>
</reference>
<keyword evidence="12" id="KW-0594">Phospholipid biosynthesis</keyword>
<name>E3CZ46_9BACT</name>
<dbReference type="EC" id="2.7.8.8" evidence="4"/>
<evidence type="ECO:0000256" key="3">
    <source>
        <dbReference type="ARBA" id="ARBA00010441"/>
    </source>
</evidence>
<keyword evidence="10" id="KW-0443">Lipid metabolism</keyword>
<keyword evidence="18" id="KW-1185">Reference proteome</keyword>
<evidence type="ECO:0000256" key="13">
    <source>
        <dbReference type="ARBA" id="ARBA00023264"/>
    </source>
</evidence>
<keyword evidence="13" id="KW-1208">Phospholipid metabolism</keyword>
<dbReference type="Pfam" id="PF01066">
    <property type="entry name" value="CDP-OH_P_transf"/>
    <property type="match status" value="1"/>
</dbReference>
<evidence type="ECO:0000256" key="10">
    <source>
        <dbReference type="ARBA" id="ARBA00023098"/>
    </source>
</evidence>
<dbReference type="GO" id="GO:0016020">
    <property type="term" value="C:membrane"/>
    <property type="evidence" value="ECO:0007669"/>
    <property type="project" value="InterPro"/>
</dbReference>
<dbReference type="GO" id="GO:0003882">
    <property type="term" value="F:CDP-diacylglycerol-serine O-phosphatidyltransferase activity"/>
    <property type="evidence" value="ECO:0007669"/>
    <property type="project" value="UniProtKB-EC"/>
</dbReference>
<feature type="transmembrane region" description="Helical" evidence="16">
    <location>
        <begin position="188"/>
        <end position="206"/>
    </location>
</feature>
<dbReference type="Gene3D" id="1.20.120.1760">
    <property type="match status" value="1"/>
</dbReference>
<comment type="catalytic activity">
    <reaction evidence="1">
        <text>a CDP-1,2-diacyl-sn-glycerol + L-serine = a 1,2-diacyl-sn-glycero-3-phospho-L-serine + CMP + H(+)</text>
        <dbReference type="Rhea" id="RHEA:16913"/>
        <dbReference type="ChEBI" id="CHEBI:15378"/>
        <dbReference type="ChEBI" id="CHEBI:33384"/>
        <dbReference type="ChEBI" id="CHEBI:57262"/>
        <dbReference type="ChEBI" id="CHEBI:58332"/>
        <dbReference type="ChEBI" id="CHEBI:60377"/>
        <dbReference type="EC" id="2.7.8.8"/>
    </reaction>
</comment>
<feature type="transmembrane region" description="Helical" evidence="16">
    <location>
        <begin position="156"/>
        <end position="176"/>
    </location>
</feature>
<accession>E3CZ46</accession>
<proteinExistence type="inferred from homology"/>
<keyword evidence="8 16" id="KW-0812">Transmembrane</keyword>
<evidence type="ECO:0000256" key="4">
    <source>
        <dbReference type="ARBA" id="ARBA00013174"/>
    </source>
</evidence>
<keyword evidence="7 15" id="KW-0808">Transferase</keyword>
<dbReference type="EMBL" id="CM001022">
    <property type="protein sequence ID" value="EFQ22819.1"/>
    <property type="molecule type" value="Genomic_DNA"/>
</dbReference>
<evidence type="ECO:0000313" key="18">
    <source>
        <dbReference type="Proteomes" id="UP000005096"/>
    </source>
</evidence>
<evidence type="ECO:0000256" key="9">
    <source>
        <dbReference type="ARBA" id="ARBA00022989"/>
    </source>
</evidence>
<evidence type="ECO:0000256" key="7">
    <source>
        <dbReference type="ARBA" id="ARBA00022679"/>
    </source>
</evidence>
<evidence type="ECO:0000256" key="15">
    <source>
        <dbReference type="RuleBase" id="RU003750"/>
    </source>
</evidence>
<dbReference type="InterPro" id="IPR004533">
    <property type="entry name" value="CDP-diaglyc--ser_O-PTrfase"/>
</dbReference>
<dbReference type="GO" id="GO:0008654">
    <property type="term" value="P:phospholipid biosynthetic process"/>
    <property type="evidence" value="ECO:0007669"/>
    <property type="project" value="UniProtKB-KW"/>
</dbReference>
<feature type="transmembrane region" description="Helical" evidence="16">
    <location>
        <begin position="103"/>
        <end position="121"/>
    </location>
</feature>
<keyword evidence="11 16" id="KW-0472">Membrane</keyword>
<feature type="transmembrane region" description="Helical" evidence="16">
    <location>
        <begin position="128"/>
        <end position="150"/>
    </location>
</feature>
<evidence type="ECO:0000256" key="6">
    <source>
        <dbReference type="ARBA" id="ARBA00022516"/>
    </source>
</evidence>